<dbReference type="Proteomes" id="UP000009022">
    <property type="component" value="Unassembled WGS sequence"/>
</dbReference>
<evidence type="ECO:0000256" key="2">
    <source>
        <dbReference type="ARBA" id="ARBA00018928"/>
    </source>
</evidence>
<dbReference type="KEGG" id="tad:TRIADDRAFT_24341"/>
<dbReference type="GO" id="GO:0005643">
    <property type="term" value="C:nuclear pore"/>
    <property type="evidence" value="ECO:0000318"/>
    <property type="project" value="GO_Central"/>
</dbReference>
<dbReference type="Pfam" id="PF08389">
    <property type="entry name" value="Xpo1"/>
    <property type="match status" value="1"/>
</dbReference>
<evidence type="ECO:0000313" key="13">
    <source>
        <dbReference type="EMBL" id="EDV25876.1"/>
    </source>
</evidence>
<keyword evidence="14" id="KW-1185">Reference proteome</keyword>
<dbReference type="HOGENOM" id="CLU_004414_1_0_1"/>
<dbReference type="PANTHER" id="PTHR15952">
    <property type="entry name" value="EXPORTIN-T/LOS1"/>
    <property type="match status" value="1"/>
</dbReference>
<dbReference type="PANTHER" id="PTHR15952:SF11">
    <property type="entry name" value="EXPORTIN-T"/>
    <property type="match status" value="1"/>
</dbReference>
<dbReference type="SUPFAM" id="SSF48371">
    <property type="entry name" value="ARM repeat"/>
    <property type="match status" value="1"/>
</dbReference>
<comment type="function">
    <text evidence="10">tRNA nucleus export receptor which facilitates tRNA translocation across the nuclear pore complex.</text>
</comment>
<comment type="similarity">
    <text evidence="10">Belongs to the exportin family.</text>
</comment>
<dbReference type="InterPro" id="IPR016024">
    <property type="entry name" value="ARM-type_fold"/>
</dbReference>
<protein>
    <recommendedName>
        <fullName evidence="2 10">Exportin-T</fullName>
    </recommendedName>
    <alternativeName>
        <fullName evidence="8 10">Exportin(tRNA)</fullName>
    </alternativeName>
    <alternativeName>
        <fullName evidence="9 10">tRNA exportin</fullName>
    </alternativeName>
</protein>
<evidence type="ECO:0000256" key="4">
    <source>
        <dbReference type="ARBA" id="ARBA00022490"/>
    </source>
</evidence>
<dbReference type="GO" id="GO:0005737">
    <property type="term" value="C:cytoplasm"/>
    <property type="evidence" value="ECO:0000318"/>
    <property type="project" value="GO_Central"/>
</dbReference>
<dbReference type="STRING" id="10228.B3RUT1"/>
<evidence type="ECO:0000256" key="6">
    <source>
        <dbReference type="ARBA" id="ARBA00022884"/>
    </source>
</evidence>
<organism evidence="13 14">
    <name type="scientific">Trichoplax adhaerens</name>
    <name type="common">Trichoplax reptans</name>
    <dbReference type="NCBI Taxonomy" id="10228"/>
    <lineage>
        <taxon>Eukaryota</taxon>
        <taxon>Metazoa</taxon>
        <taxon>Placozoa</taxon>
        <taxon>Uniplacotomia</taxon>
        <taxon>Trichoplacea</taxon>
        <taxon>Trichoplacidae</taxon>
        <taxon>Trichoplax</taxon>
    </lineage>
</organism>
<sequence length="939" mass="107623">MTSNFLQEVIQELDRLKNSPQGWKLCGDSLVKRLYRDDYMKFMCMQVLEHYLKNNYSSASYSDQQVLKEYLISWLRQYCYEPIDANYLRNKMAQIFSLAFVGDYPDRWPSFFDDLLGFMSTGINAVDFYLRTLLAIDSEVVDRDIPHTPEELVRNTAIKDAMRIRCISDLVESWYQILQTYDSSQHELTCLCLQVIGAYVSWIDINAVANDRFIRHDITSCSVDTLRESACDCIFEIMNKVGMDAGEKIKLVESLVNVLDSCGIFASLGDIDADYAAKLGKLVNGIGTSLISSWTKLMRSGDVVAADQTLEMIDVKITLLLRFMTNEDDDVSQAVIGFAQSYVLLLKQLSPNELQRREDHLKGLLEAVISKYKYDQSYDFECEGEDEIMFLEYRKQLKNLFYNITQLNRELVLMVVYHYYVNIMSQWNSKAFMDIEVSIKILYMLGELIPGVHFTDDLNSASPIQQMMVMLITSGIDRHEHVAVLMQYFETVVRYDKFFVLHKQFIGPVLNAFLGTNGLQSTNLTLRSRSCYLLSRFIKQLRNSLDDYSENLLKQIRPHLSFESVNGQQKVLIDSDQLHLYEAAGIIVISGGLKVEERQFLMNCILTSLSNRFKDILSKIYNESDANQQFSYAQELNLIMSCASRVSKVFSSSQTMQDCGCSQYFIEVLSIFLQSLSVPSFKEQIQAGVRQFLHRMIICLGEQVLPFIPTAMNYLLKDPKPTDVQEFMPLINQVVSKFQRQVTPFLKESFMPIVNTIFAALNSTTDIADTQATKDKQLLHRSYFTFLSTLVTNDVASAILDQEVHNAQEVLLSLIHGCVDAGDLSSQKICFFVLHKLINAHDGNKSNLFGEFLYKNIIPACFIAPLKATFDFDDRQSLQVLSEIVTLQKSILNLEGQQFKEYLRTTYLPQLNLSADLIQAYVQGLEQMDMKSFNKYLKV</sequence>
<dbReference type="GO" id="GO:0031267">
    <property type="term" value="F:small GTPase binding"/>
    <property type="evidence" value="ECO:0007669"/>
    <property type="project" value="InterPro"/>
</dbReference>
<keyword evidence="6 10" id="KW-0694">RNA-binding</keyword>
<evidence type="ECO:0000259" key="11">
    <source>
        <dbReference type="Pfam" id="PF08389"/>
    </source>
</evidence>
<dbReference type="AlphaFoldDB" id="B3RUT1"/>
<dbReference type="OrthoDB" id="26399at2759"/>
<evidence type="ECO:0000256" key="5">
    <source>
        <dbReference type="ARBA" id="ARBA00022555"/>
    </source>
</evidence>
<dbReference type="EMBL" id="DS985244">
    <property type="protein sequence ID" value="EDV25876.1"/>
    <property type="molecule type" value="Genomic_DNA"/>
</dbReference>
<dbReference type="InterPro" id="IPR011989">
    <property type="entry name" value="ARM-like"/>
</dbReference>
<dbReference type="GeneID" id="6752624"/>
<dbReference type="Pfam" id="PF19282">
    <property type="entry name" value="Exportin-T"/>
    <property type="match status" value="1"/>
</dbReference>
<dbReference type="OMA" id="HEMFLFG"/>
<dbReference type="GO" id="GO:0000049">
    <property type="term" value="F:tRNA binding"/>
    <property type="evidence" value="ECO:0000318"/>
    <property type="project" value="GO_Central"/>
</dbReference>
<dbReference type="InterPro" id="IPR013598">
    <property type="entry name" value="Exportin-1/Importin-b-like"/>
</dbReference>
<dbReference type="InterPro" id="IPR040017">
    <property type="entry name" value="XPOT"/>
</dbReference>
<keyword evidence="7 10" id="KW-0539">Nucleus</keyword>
<reference evidence="13 14" key="1">
    <citation type="journal article" date="2008" name="Nature">
        <title>The Trichoplax genome and the nature of placozoans.</title>
        <authorList>
            <person name="Srivastava M."/>
            <person name="Begovic E."/>
            <person name="Chapman J."/>
            <person name="Putnam N.H."/>
            <person name="Hellsten U."/>
            <person name="Kawashima T."/>
            <person name="Kuo A."/>
            <person name="Mitros T."/>
            <person name="Salamov A."/>
            <person name="Carpenter M.L."/>
            <person name="Signorovitch A.Y."/>
            <person name="Moreno M.A."/>
            <person name="Kamm K."/>
            <person name="Grimwood J."/>
            <person name="Schmutz J."/>
            <person name="Shapiro H."/>
            <person name="Grigoriev I.V."/>
            <person name="Buss L.W."/>
            <person name="Schierwater B."/>
            <person name="Dellaporta S.L."/>
            <person name="Rokhsar D.S."/>
        </authorList>
    </citation>
    <scope>NUCLEOTIDE SEQUENCE [LARGE SCALE GENOMIC DNA]</scope>
    <source>
        <strain evidence="13 14">Grell-BS-1999</strain>
    </source>
</reference>
<keyword evidence="5 10" id="KW-0820">tRNA-binding</keyword>
<evidence type="ECO:0000256" key="7">
    <source>
        <dbReference type="ARBA" id="ARBA00023242"/>
    </source>
</evidence>
<evidence type="ECO:0000259" key="12">
    <source>
        <dbReference type="Pfam" id="PF19282"/>
    </source>
</evidence>
<dbReference type="Gene3D" id="1.25.10.10">
    <property type="entry name" value="Leucine-rich Repeat Variant"/>
    <property type="match status" value="1"/>
</dbReference>
<feature type="domain" description="Exportin-T C-terminal" evidence="12">
    <location>
        <begin position="308"/>
        <end position="938"/>
    </location>
</feature>
<dbReference type="RefSeq" id="XP_002111909.1">
    <property type="nucleotide sequence ID" value="XM_002111873.1"/>
</dbReference>
<keyword evidence="3 10" id="KW-0813">Transport</keyword>
<proteinExistence type="inferred from homology"/>
<gene>
    <name evidence="13" type="ORF">TRIADDRAFT_24341</name>
</gene>
<dbReference type="eggNOG" id="KOG2021">
    <property type="taxonomic scope" value="Eukaryota"/>
</dbReference>
<feature type="domain" description="Exportin-1/Importin-beta-like" evidence="11">
    <location>
        <begin position="86"/>
        <end position="234"/>
    </location>
</feature>
<comment type="subcellular location">
    <subcellularLocation>
        <location evidence="1 10">Cytoplasm</location>
    </subcellularLocation>
    <subcellularLocation>
        <location evidence="10">Nucleus</location>
    </subcellularLocation>
    <text evidence="10">Shuttles between the nucleus and the cytoplasm.</text>
</comment>
<evidence type="ECO:0000313" key="14">
    <source>
        <dbReference type="Proteomes" id="UP000009022"/>
    </source>
</evidence>
<evidence type="ECO:0000256" key="1">
    <source>
        <dbReference type="ARBA" id="ARBA00004496"/>
    </source>
</evidence>
<evidence type="ECO:0000256" key="9">
    <source>
        <dbReference type="ARBA" id="ARBA00032199"/>
    </source>
</evidence>
<dbReference type="PhylomeDB" id="B3RUT1"/>
<dbReference type="FunFam" id="1.25.10.10:FF:000105">
    <property type="entry name" value="Exportin for tRNA"/>
    <property type="match status" value="1"/>
</dbReference>
<dbReference type="CTD" id="6752624"/>
<name>B3RUT1_TRIAD</name>
<evidence type="ECO:0000256" key="3">
    <source>
        <dbReference type="ARBA" id="ARBA00022448"/>
    </source>
</evidence>
<dbReference type="InterPro" id="IPR045546">
    <property type="entry name" value="Exportin-T_C"/>
</dbReference>
<dbReference type="InParanoid" id="B3RUT1"/>
<accession>B3RUT1</accession>
<dbReference type="GO" id="GO:0016363">
    <property type="term" value="C:nuclear matrix"/>
    <property type="evidence" value="ECO:0000318"/>
    <property type="project" value="GO_Central"/>
</dbReference>
<evidence type="ECO:0000256" key="8">
    <source>
        <dbReference type="ARBA" id="ARBA00029784"/>
    </source>
</evidence>
<evidence type="ECO:0000256" key="10">
    <source>
        <dbReference type="RuleBase" id="RU366037"/>
    </source>
</evidence>
<keyword evidence="4 10" id="KW-0963">Cytoplasm</keyword>
<dbReference type="GO" id="GO:0071528">
    <property type="term" value="P:tRNA re-export from nucleus"/>
    <property type="evidence" value="ECO:0000318"/>
    <property type="project" value="GO_Central"/>
</dbReference>